<dbReference type="KEGG" id="asau:88175909"/>
<dbReference type="InterPro" id="IPR021006">
    <property type="entry name" value="Hda2/3"/>
</dbReference>
<evidence type="ECO:0000256" key="1">
    <source>
        <dbReference type="SAM" id="Coils"/>
    </source>
</evidence>
<dbReference type="Gene3D" id="1.10.287.1490">
    <property type="match status" value="1"/>
</dbReference>
<dbReference type="GO" id="GO:0070823">
    <property type="term" value="C:HDA1 complex"/>
    <property type="evidence" value="ECO:0007669"/>
    <property type="project" value="InterPro"/>
</dbReference>
<reference evidence="2 3" key="1">
    <citation type="submission" date="2023-10" db="EMBL/GenBank/DDBJ databases">
        <title>Draft Genome Sequence of Candida saopaulonensis from a very Premature Infant with Sepsis.</title>
        <authorList>
            <person name="Ning Y."/>
            <person name="Dai R."/>
            <person name="Xiao M."/>
            <person name="Xu Y."/>
            <person name="Yan Q."/>
            <person name="Zhang L."/>
        </authorList>
    </citation>
    <scope>NUCLEOTIDE SEQUENCE [LARGE SCALE GENOMIC DNA]</scope>
    <source>
        <strain evidence="2 3">19XY460</strain>
    </source>
</reference>
<evidence type="ECO:0000313" key="3">
    <source>
        <dbReference type="Proteomes" id="UP001338582"/>
    </source>
</evidence>
<dbReference type="EMBL" id="CP138899">
    <property type="protein sequence ID" value="WPK27461.1"/>
    <property type="molecule type" value="Genomic_DNA"/>
</dbReference>
<dbReference type="AlphaFoldDB" id="A0AAX4HG32"/>
<accession>A0AAX4HG32</accession>
<evidence type="ECO:0000313" key="2">
    <source>
        <dbReference type="EMBL" id="WPK27461.1"/>
    </source>
</evidence>
<dbReference type="Gene3D" id="3.40.50.12360">
    <property type="match status" value="1"/>
</dbReference>
<dbReference type="Proteomes" id="UP001338582">
    <property type="component" value="Chromosome 6"/>
</dbReference>
<name>A0AAX4HG32_9ASCO</name>
<gene>
    <name evidence="2" type="ORF">PUMCH_004849</name>
</gene>
<dbReference type="GeneID" id="88175909"/>
<proteinExistence type="predicted"/>
<organism evidence="2 3">
    <name type="scientific">Australozyma saopauloensis</name>
    <dbReference type="NCBI Taxonomy" id="291208"/>
    <lineage>
        <taxon>Eukaryota</taxon>
        <taxon>Fungi</taxon>
        <taxon>Dikarya</taxon>
        <taxon>Ascomycota</taxon>
        <taxon>Saccharomycotina</taxon>
        <taxon>Pichiomycetes</taxon>
        <taxon>Metschnikowiaceae</taxon>
        <taxon>Australozyma</taxon>
    </lineage>
</organism>
<sequence length="697" mass="79755">MNLMDMLSADLALSSVQDTDPFYESLRPEEQVSAGPPPNTIHYLPCMMSPLQRDMAEAVVQIFACLLESETIMRKQRTSINTLLESSVLLESNQQAIVNSLLLMYNQLVTISMHPSLVVDHFISKGLLLLSPKDRLLDLSGKMRLFNELIDVLSEKQDSGALVENYNLLVVARSVKELELIEGLIVGKKLQYYNASSKKLYEELPHKSRRETPADDSPGADQWRRLRHHRRLSLKSTTEPKLVLHLITSSQLYNTFSFNGTLDLIFSFEAELDFASPAVEVVRRNNKATLGLMPSSQRETPVLVPIQVFSIEHIGRLLAKSNERLGSSSNDHTHRLRVLKTFIVNRSHLFIPNRKEDFVPNYGKLFRDIGTWLLQWPQMPLPASLNSLEKYSDKIVFDLDDAKVISSLKENHLTALSAIFMPMSGEKQSPFTNRKSEHIEPIDYLVLKRELALFFNERAEEVEALIDDGLSSILPDLRKVEASRQSEIDSFEDQVGENYRKLRKLNDTLTSVDKKYNRVESESQNLQAQFTECEKLLAHLDDITTNKEDEEVEKLTQEQSHLVQELEEEKKRLEKEYNVLSDESERFREQYQTMSTEAVKFTGKVSVATGKQAALEYKLNGPGMRRLPSLAREDELAVYDTKLKRILEENRFLGLLFQMRFDRLVKERTSSMELAATLSLGRLNNRGSRATTPFLLN</sequence>
<dbReference type="InterPro" id="IPR038609">
    <property type="entry name" value="HDA1_su2/3_sf"/>
</dbReference>
<keyword evidence="3" id="KW-1185">Reference proteome</keyword>
<keyword evidence="1" id="KW-0175">Coiled coil</keyword>
<dbReference type="RefSeq" id="XP_062879839.1">
    <property type="nucleotide sequence ID" value="XM_063023769.1"/>
</dbReference>
<protein>
    <submittedName>
        <fullName evidence="2">Uncharacterized protein</fullName>
    </submittedName>
</protein>
<dbReference type="Pfam" id="PF11496">
    <property type="entry name" value="HDA2-3"/>
    <property type="match status" value="1"/>
</dbReference>
<feature type="coiled-coil region" evidence="1">
    <location>
        <begin position="502"/>
        <end position="590"/>
    </location>
</feature>